<evidence type="ECO:0000313" key="2">
    <source>
        <dbReference type="EMBL" id="KAK3354510.1"/>
    </source>
</evidence>
<comment type="caution">
    <text evidence="2">The sequence shown here is derived from an EMBL/GenBank/DDBJ whole genome shotgun (WGS) entry which is preliminary data.</text>
</comment>
<organism evidence="2 3">
    <name type="scientific">Neurospora tetraspora</name>
    <dbReference type="NCBI Taxonomy" id="94610"/>
    <lineage>
        <taxon>Eukaryota</taxon>
        <taxon>Fungi</taxon>
        <taxon>Dikarya</taxon>
        <taxon>Ascomycota</taxon>
        <taxon>Pezizomycotina</taxon>
        <taxon>Sordariomycetes</taxon>
        <taxon>Sordariomycetidae</taxon>
        <taxon>Sordariales</taxon>
        <taxon>Sordariaceae</taxon>
        <taxon>Neurospora</taxon>
    </lineage>
</organism>
<keyword evidence="3" id="KW-1185">Reference proteome</keyword>
<feature type="compositionally biased region" description="Low complexity" evidence="1">
    <location>
        <begin position="1"/>
        <end position="24"/>
    </location>
</feature>
<feature type="region of interest" description="Disordered" evidence="1">
    <location>
        <begin position="1"/>
        <end position="29"/>
    </location>
</feature>
<reference evidence="2" key="1">
    <citation type="journal article" date="2023" name="Mol. Phylogenet. Evol.">
        <title>Genome-scale phylogeny and comparative genomics of the fungal order Sordariales.</title>
        <authorList>
            <person name="Hensen N."/>
            <person name="Bonometti L."/>
            <person name="Westerberg I."/>
            <person name="Brannstrom I.O."/>
            <person name="Guillou S."/>
            <person name="Cros-Aarteil S."/>
            <person name="Calhoun S."/>
            <person name="Haridas S."/>
            <person name="Kuo A."/>
            <person name="Mondo S."/>
            <person name="Pangilinan J."/>
            <person name="Riley R."/>
            <person name="LaButti K."/>
            <person name="Andreopoulos B."/>
            <person name="Lipzen A."/>
            <person name="Chen C."/>
            <person name="Yan M."/>
            <person name="Daum C."/>
            <person name="Ng V."/>
            <person name="Clum A."/>
            <person name="Steindorff A."/>
            <person name="Ohm R.A."/>
            <person name="Martin F."/>
            <person name="Silar P."/>
            <person name="Natvig D.O."/>
            <person name="Lalanne C."/>
            <person name="Gautier V."/>
            <person name="Ament-Velasquez S.L."/>
            <person name="Kruys A."/>
            <person name="Hutchinson M.I."/>
            <person name="Powell A.J."/>
            <person name="Barry K."/>
            <person name="Miller A.N."/>
            <person name="Grigoriev I.V."/>
            <person name="Debuchy R."/>
            <person name="Gladieux P."/>
            <person name="Hiltunen Thoren M."/>
            <person name="Johannesson H."/>
        </authorList>
    </citation>
    <scope>NUCLEOTIDE SEQUENCE</scope>
    <source>
        <strain evidence="2">CBS 560.94</strain>
    </source>
</reference>
<evidence type="ECO:0000256" key="1">
    <source>
        <dbReference type="SAM" id="MobiDB-lite"/>
    </source>
</evidence>
<dbReference type="RefSeq" id="XP_062685888.1">
    <property type="nucleotide sequence ID" value="XM_062829252.1"/>
</dbReference>
<dbReference type="EMBL" id="JAUEPP010000001">
    <property type="protein sequence ID" value="KAK3354510.1"/>
    <property type="molecule type" value="Genomic_DNA"/>
</dbReference>
<dbReference type="GeneID" id="87866406"/>
<proteinExistence type="predicted"/>
<dbReference type="Proteomes" id="UP001278500">
    <property type="component" value="Unassembled WGS sequence"/>
</dbReference>
<gene>
    <name evidence="2" type="ORF">B0H65DRAFT_543825</name>
</gene>
<dbReference type="AlphaFoldDB" id="A0AAE0JNC5"/>
<reference evidence="2" key="2">
    <citation type="submission" date="2023-06" db="EMBL/GenBank/DDBJ databases">
        <authorList>
            <consortium name="Lawrence Berkeley National Laboratory"/>
            <person name="Haridas S."/>
            <person name="Hensen N."/>
            <person name="Bonometti L."/>
            <person name="Westerberg I."/>
            <person name="Brannstrom I.O."/>
            <person name="Guillou S."/>
            <person name="Cros-Aarteil S."/>
            <person name="Calhoun S."/>
            <person name="Kuo A."/>
            <person name="Mondo S."/>
            <person name="Pangilinan J."/>
            <person name="Riley R."/>
            <person name="Labutti K."/>
            <person name="Andreopoulos B."/>
            <person name="Lipzen A."/>
            <person name="Chen C."/>
            <person name="Yanf M."/>
            <person name="Daum C."/>
            <person name="Ng V."/>
            <person name="Clum A."/>
            <person name="Steindorff A."/>
            <person name="Ohm R."/>
            <person name="Martin F."/>
            <person name="Silar P."/>
            <person name="Natvig D."/>
            <person name="Lalanne C."/>
            <person name="Gautier V."/>
            <person name="Ament-Velasquez S.L."/>
            <person name="Kruys A."/>
            <person name="Hutchinson M.I."/>
            <person name="Powell A.J."/>
            <person name="Barry K."/>
            <person name="Miller A.N."/>
            <person name="Grigoriev I.V."/>
            <person name="Debuchy R."/>
            <person name="Gladieux P."/>
            <person name="Thoren M.H."/>
            <person name="Johannesson H."/>
        </authorList>
    </citation>
    <scope>NUCLEOTIDE SEQUENCE</scope>
    <source>
        <strain evidence="2">CBS 560.94</strain>
    </source>
</reference>
<sequence length="75" mass="8348">MGKYSSASSSKSSSSSGGKQASSSRTGSKTQKWIWYCGNCKFGPWNYQIDTHCFNCSHQICNTCDVRQIPIDTRK</sequence>
<protein>
    <submittedName>
        <fullName evidence="2">Uncharacterized protein</fullName>
    </submittedName>
</protein>
<accession>A0AAE0JNC5</accession>
<evidence type="ECO:0000313" key="3">
    <source>
        <dbReference type="Proteomes" id="UP001278500"/>
    </source>
</evidence>
<name>A0AAE0JNC5_9PEZI</name>